<sequence>MKKLIYALAMSFAIFGCKTTQSTIAEEQPIVTKLDLVNVQDDRVMVSIDPAEFTTETTTFYIPKTVPGTYSTSNYGKYSEDLKAFDYKGNELEIVQLDENSWSIPDAKNLDKITYWVNDTFDVQGEGGIYSMAGTNILEDQNFLLNLHGFVGYFENMQEKKYRVEIKRPSDLVGGSALEISETTSAEDATAKTDIYNLNRYFEVTDNPIMYAEPDTVSFDVQGMKVLLDVYSPNDKFSAETFAPAMRRMITAQKNFLGDINSTDKYAILLYLSATPGEDDAGNFGALEHHTSTVVVMPEVMEEEALNESLTDIVSHEFFHIITPLGVHSQEIHYFDYNDPQMSKHLWMYEGITEYFANLFQVNQDLIDNQDFYDRINEKIEAAKRYNDTMSFTVMSENILEEEYQKNYANVYQKGALIGMALDIRLRELSGGSMGVLDLMKELTEKYGKDRPFNDDELFADIVELTYPEIQNFFDNYVIGTTPIPYSEFFEKVGLEMREDQIPVGYFLKNQTTPYITVNPQGNILVRNDVEMNSFLQDLGLQGGDMIQSIDGTKYTRENIYDLITTSQNWKEGDPITMTIVRDGEEMLVESTIVAPTAPGMRLVEIQNADSDQIELRYAWLKS</sequence>
<dbReference type="Pfam" id="PF17899">
    <property type="entry name" value="Peptidase_M61_N"/>
    <property type="match status" value="1"/>
</dbReference>
<dbReference type="RefSeq" id="WP_311483922.1">
    <property type="nucleotide sequence ID" value="NZ_JAVRHP010000023.1"/>
</dbReference>
<dbReference type="EMBL" id="JAVRHP010000023">
    <property type="protein sequence ID" value="MDT0649763.1"/>
    <property type="molecule type" value="Genomic_DNA"/>
</dbReference>
<organism evidence="3 4">
    <name type="scientific">Autumnicola edwardsiae</name>
    <dbReference type="NCBI Taxonomy" id="3075594"/>
    <lineage>
        <taxon>Bacteria</taxon>
        <taxon>Pseudomonadati</taxon>
        <taxon>Bacteroidota</taxon>
        <taxon>Flavobacteriia</taxon>
        <taxon>Flavobacteriales</taxon>
        <taxon>Flavobacteriaceae</taxon>
        <taxon>Autumnicola</taxon>
    </lineage>
</organism>
<dbReference type="Pfam" id="PF05299">
    <property type="entry name" value="Peptidase_M61"/>
    <property type="match status" value="1"/>
</dbReference>
<dbReference type="Proteomes" id="UP001248819">
    <property type="component" value="Unassembled WGS sequence"/>
</dbReference>
<dbReference type="PROSITE" id="PS51257">
    <property type="entry name" value="PROKAR_LIPOPROTEIN"/>
    <property type="match status" value="1"/>
</dbReference>
<gene>
    <name evidence="3" type="ORF">RM529_06390</name>
</gene>
<dbReference type="InterPro" id="IPR027268">
    <property type="entry name" value="Peptidase_M4/M1_CTD_sf"/>
</dbReference>
<accession>A0ABU3CTS1</accession>
<dbReference type="SUPFAM" id="SSF55486">
    <property type="entry name" value="Metalloproteases ('zincins'), catalytic domain"/>
    <property type="match status" value="1"/>
</dbReference>
<evidence type="ECO:0000259" key="1">
    <source>
        <dbReference type="Pfam" id="PF05299"/>
    </source>
</evidence>
<evidence type="ECO:0000313" key="3">
    <source>
        <dbReference type="EMBL" id="MDT0649763.1"/>
    </source>
</evidence>
<reference evidence="3 4" key="1">
    <citation type="submission" date="2023-09" db="EMBL/GenBank/DDBJ databases">
        <authorList>
            <person name="Rey-Velasco X."/>
        </authorList>
    </citation>
    <scope>NUCLEOTIDE SEQUENCE [LARGE SCALE GENOMIC DNA]</scope>
    <source>
        <strain evidence="3 4">F297</strain>
    </source>
</reference>
<feature type="domain" description="Peptidase M61 N-terminal" evidence="2">
    <location>
        <begin position="33"/>
        <end position="212"/>
    </location>
</feature>
<evidence type="ECO:0000313" key="4">
    <source>
        <dbReference type="Proteomes" id="UP001248819"/>
    </source>
</evidence>
<proteinExistence type="predicted"/>
<protein>
    <submittedName>
        <fullName evidence="3">Peptidase M61</fullName>
    </submittedName>
</protein>
<feature type="domain" description="Peptidase M61 catalytic" evidence="1">
    <location>
        <begin position="311"/>
        <end position="418"/>
    </location>
</feature>
<dbReference type="InterPro" id="IPR007963">
    <property type="entry name" value="Peptidase_M61_catalytic"/>
</dbReference>
<evidence type="ECO:0000259" key="2">
    <source>
        <dbReference type="Pfam" id="PF17899"/>
    </source>
</evidence>
<dbReference type="InterPro" id="IPR036034">
    <property type="entry name" value="PDZ_sf"/>
</dbReference>
<name>A0ABU3CTS1_9FLAO</name>
<comment type="caution">
    <text evidence="3">The sequence shown here is derived from an EMBL/GenBank/DDBJ whole genome shotgun (WGS) entry which is preliminary data.</text>
</comment>
<dbReference type="Gene3D" id="2.30.42.10">
    <property type="match status" value="1"/>
</dbReference>
<dbReference type="InterPro" id="IPR040756">
    <property type="entry name" value="Peptidase_M61_N"/>
</dbReference>
<dbReference type="Gene3D" id="1.10.390.10">
    <property type="entry name" value="Neutral Protease Domain 2"/>
    <property type="match status" value="1"/>
</dbReference>
<dbReference type="Gene3D" id="2.60.40.3650">
    <property type="match status" value="1"/>
</dbReference>
<dbReference type="SUPFAM" id="SSF50156">
    <property type="entry name" value="PDZ domain-like"/>
    <property type="match status" value="1"/>
</dbReference>
<keyword evidence="4" id="KW-1185">Reference proteome</keyword>